<protein>
    <submittedName>
        <fullName evidence="1">Uncharacterized protein</fullName>
    </submittedName>
</protein>
<comment type="caution">
    <text evidence="1">The sequence shown here is derived from an EMBL/GenBank/DDBJ whole genome shotgun (WGS) entry which is preliminary data.</text>
</comment>
<reference evidence="1" key="2">
    <citation type="submission" date="2020-06" db="EMBL/GenBank/DDBJ databases">
        <title>Helianthus annuus Genome sequencing and assembly Release 2.</title>
        <authorList>
            <person name="Gouzy J."/>
            <person name="Langlade N."/>
            <person name="Munos S."/>
        </authorList>
    </citation>
    <scope>NUCLEOTIDE SEQUENCE</scope>
    <source>
        <tissue evidence="1">Leaves</tissue>
    </source>
</reference>
<accession>A0A9K3IER0</accession>
<proteinExistence type="predicted"/>
<name>A0A9K3IER0_HELAN</name>
<evidence type="ECO:0000313" key="2">
    <source>
        <dbReference type="Proteomes" id="UP000215914"/>
    </source>
</evidence>
<sequence length="303" mass="34883">MMISKEYSLISVSYNQSCLRSLSPIISSLEFEMEMYPCDRSLSLNIHGSDHDEPLLVSLEMEEGTDDEHDMLLIQGKTSSDIKEEMKDGMLKQPSKEDIIANIGANIITSFRDITTKRSWIYYDMFFDRSILGKELCPAIATLSPINSFSIYRSESTDMDLVYANSLLITMSMPEDVRMKLTTHGLLVSLRMHGLGRTMRGLERGDVKTYFNNDTLFIEGKTKKRKYYDTVDGNDTNFFVTDETHYIAGIHLPEGIHKKHNMIKREMIDDVLYVIIACYVNKDELHKIKDQLKKSKKKLMLAR</sequence>
<evidence type="ECO:0000313" key="1">
    <source>
        <dbReference type="EMBL" id="KAF5795175.1"/>
    </source>
</evidence>
<dbReference type="Proteomes" id="UP000215914">
    <property type="component" value="Unassembled WGS sequence"/>
</dbReference>
<dbReference type="EMBL" id="MNCJ02000323">
    <property type="protein sequence ID" value="KAF5795175.1"/>
    <property type="molecule type" value="Genomic_DNA"/>
</dbReference>
<gene>
    <name evidence="1" type="ORF">HanXRQr2_Chr08g0336591</name>
</gene>
<dbReference type="AlphaFoldDB" id="A0A9K3IER0"/>
<reference evidence="1" key="1">
    <citation type="journal article" date="2017" name="Nature">
        <title>The sunflower genome provides insights into oil metabolism, flowering and Asterid evolution.</title>
        <authorList>
            <person name="Badouin H."/>
            <person name="Gouzy J."/>
            <person name="Grassa C.J."/>
            <person name="Murat F."/>
            <person name="Staton S.E."/>
            <person name="Cottret L."/>
            <person name="Lelandais-Briere C."/>
            <person name="Owens G.L."/>
            <person name="Carrere S."/>
            <person name="Mayjonade B."/>
            <person name="Legrand L."/>
            <person name="Gill N."/>
            <person name="Kane N.C."/>
            <person name="Bowers J.E."/>
            <person name="Hubner S."/>
            <person name="Bellec A."/>
            <person name="Berard A."/>
            <person name="Berges H."/>
            <person name="Blanchet N."/>
            <person name="Boniface M.C."/>
            <person name="Brunel D."/>
            <person name="Catrice O."/>
            <person name="Chaidir N."/>
            <person name="Claudel C."/>
            <person name="Donnadieu C."/>
            <person name="Faraut T."/>
            <person name="Fievet G."/>
            <person name="Helmstetter N."/>
            <person name="King M."/>
            <person name="Knapp S.J."/>
            <person name="Lai Z."/>
            <person name="Le Paslier M.C."/>
            <person name="Lippi Y."/>
            <person name="Lorenzon L."/>
            <person name="Mandel J.R."/>
            <person name="Marage G."/>
            <person name="Marchand G."/>
            <person name="Marquand E."/>
            <person name="Bret-Mestries E."/>
            <person name="Morien E."/>
            <person name="Nambeesan S."/>
            <person name="Nguyen T."/>
            <person name="Pegot-Espagnet P."/>
            <person name="Pouilly N."/>
            <person name="Raftis F."/>
            <person name="Sallet E."/>
            <person name="Schiex T."/>
            <person name="Thomas J."/>
            <person name="Vandecasteele C."/>
            <person name="Vares D."/>
            <person name="Vear F."/>
            <person name="Vautrin S."/>
            <person name="Crespi M."/>
            <person name="Mangin B."/>
            <person name="Burke J.M."/>
            <person name="Salse J."/>
            <person name="Munos S."/>
            <person name="Vincourt P."/>
            <person name="Rieseberg L.H."/>
            <person name="Langlade N.B."/>
        </authorList>
    </citation>
    <scope>NUCLEOTIDE SEQUENCE</scope>
    <source>
        <tissue evidence="1">Leaves</tissue>
    </source>
</reference>
<dbReference type="Gramene" id="mRNA:HanXRQr2_Chr08g0336591">
    <property type="protein sequence ID" value="mRNA:HanXRQr2_Chr08g0336591"/>
    <property type="gene ID" value="HanXRQr2_Chr08g0336591"/>
</dbReference>
<keyword evidence="2" id="KW-1185">Reference proteome</keyword>
<organism evidence="1 2">
    <name type="scientific">Helianthus annuus</name>
    <name type="common">Common sunflower</name>
    <dbReference type="NCBI Taxonomy" id="4232"/>
    <lineage>
        <taxon>Eukaryota</taxon>
        <taxon>Viridiplantae</taxon>
        <taxon>Streptophyta</taxon>
        <taxon>Embryophyta</taxon>
        <taxon>Tracheophyta</taxon>
        <taxon>Spermatophyta</taxon>
        <taxon>Magnoliopsida</taxon>
        <taxon>eudicotyledons</taxon>
        <taxon>Gunneridae</taxon>
        <taxon>Pentapetalae</taxon>
        <taxon>asterids</taxon>
        <taxon>campanulids</taxon>
        <taxon>Asterales</taxon>
        <taxon>Asteraceae</taxon>
        <taxon>Asteroideae</taxon>
        <taxon>Heliantheae alliance</taxon>
        <taxon>Heliantheae</taxon>
        <taxon>Helianthus</taxon>
    </lineage>
</organism>